<evidence type="ECO:0000256" key="4">
    <source>
        <dbReference type="SAM" id="Coils"/>
    </source>
</evidence>
<sequence length="693" mass="78195">MKMTGFTVIGFCAILLSSFIPALAQSTHPSAFPKDSTLSQLAHQLQEANQDTTQLRILGKIVSRCKEINQLETAAPYVREGLQIAKRTADPLVLGRFYAHVGSYYQDTANYPDVINILNQAIQYLKQTAQKKEITRAMYMLARAYSYRDMLVQKFNQIKQNLAYAEKINFHKYDVSNYALLYTYYAGKGQNKEALTTLKTMVALAEQLNSPSDLFLAYANFGEWYDLQHQFRKGLPYHQKALAGILRQGNVDVNYVSQTYYSIANNLLEQNRLSEAQAVVSKALQLNKQAGIYMPGNLFRIQGLIFEHQHRFEDAFQWINKPLQNFRSANPTELVDILSSLIRIREKQRRYQDAFLLLKEQKQVNDSLQRVEKYKALANLEARAELEKQTQHVSLLEKNMAISQLELEQTRQRQLLVGGLALSLLLLAIGGVRAAKTARTHVKILEQQTQQIRLQTEHLQDLNNVKDKLFSVIGHDLRTPVFHLRASLKQLSQPTVNQQRFDDQVAQLSRNVNAIYSTLDNLLHWSALQRNLLITRPARVDLATVTQQVLMLFEPMIAQKALEVELGAGPLWAWVDEVQAQIIVRNIIHNACKFTPVGGQISIDYQTVGQESVVVIADTGIGMQATEKPQPQKGTGLGLVVTQEFLGLNEGRLSITSHVGEGTTVELFFAGIDPGDNTKQDPELQASETQVSA</sequence>
<evidence type="ECO:0000256" key="3">
    <source>
        <dbReference type="ARBA" id="ARBA00022553"/>
    </source>
</evidence>
<dbReference type="InterPro" id="IPR036097">
    <property type="entry name" value="HisK_dim/P_sf"/>
</dbReference>
<keyword evidence="6" id="KW-0732">Signal</keyword>
<feature type="chain" id="PRO_5046078076" description="histidine kinase" evidence="6">
    <location>
        <begin position="25"/>
        <end position="693"/>
    </location>
</feature>
<organism evidence="8 9">
    <name type="scientific">Spirosoma liriopis</name>
    <dbReference type="NCBI Taxonomy" id="2937440"/>
    <lineage>
        <taxon>Bacteria</taxon>
        <taxon>Pseudomonadati</taxon>
        <taxon>Bacteroidota</taxon>
        <taxon>Cytophagia</taxon>
        <taxon>Cytophagales</taxon>
        <taxon>Cytophagaceae</taxon>
        <taxon>Spirosoma</taxon>
    </lineage>
</organism>
<evidence type="ECO:0000313" key="9">
    <source>
        <dbReference type="Proteomes" id="UP001202180"/>
    </source>
</evidence>
<keyword evidence="8" id="KW-0808">Transferase</keyword>
<dbReference type="InterPro" id="IPR011990">
    <property type="entry name" value="TPR-like_helical_dom_sf"/>
</dbReference>
<dbReference type="Gene3D" id="1.25.40.10">
    <property type="entry name" value="Tetratricopeptide repeat domain"/>
    <property type="match status" value="2"/>
</dbReference>
<evidence type="ECO:0000256" key="5">
    <source>
        <dbReference type="SAM" id="MobiDB-lite"/>
    </source>
</evidence>
<feature type="domain" description="Histidine kinase" evidence="7">
    <location>
        <begin position="472"/>
        <end position="673"/>
    </location>
</feature>
<dbReference type="InterPro" id="IPR036890">
    <property type="entry name" value="HATPase_C_sf"/>
</dbReference>
<gene>
    <name evidence="8" type="ORF">M0L20_22705</name>
</gene>
<dbReference type="PANTHER" id="PTHR43547:SF2">
    <property type="entry name" value="HYBRID SIGNAL TRANSDUCTION HISTIDINE KINASE C"/>
    <property type="match status" value="1"/>
</dbReference>
<dbReference type="Pfam" id="PF02518">
    <property type="entry name" value="HATPase_c"/>
    <property type="match status" value="1"/>
</dbReference>
<comment type="catalytic activity">
    <reaction evidence="1">
        <text>ATP + protein L-histidine = ADP + protein N-phospho-L-histidine.</text>
        <dbReference type="EC" id="2.7.13.3"/>
    </reaction>
</comment>
<dbReference type="GO" id="GO:0016301">
    <property type="term" value="F:kinase activity"/>
    <property type="evidence" value="ECO:0007669"/>
    <property type="project" value="UniProtKB-KW"/>
</dbReference>
<dbReference type="EMBL" id="JALPRF010000004">
    <property type="protein sequence ID" value="MCK8494697.1"/>
    <property type="molecule type" value="Genomic_DNA"/>
</dbReference>
<accession>A0ABT0HRE0</accession>
<proteinExistence type="predicted"/>
<dbReference type="InterPro" id="IPR005467">
    <property type="entry name" value="His_kinase_dom"/>
</dbReference>
<dbReference type="SUPFAM" id="SSF55874">
    <property type="entry name" value="ATPase domain of HSP90 chaperone/DNA topoisomerase II/histidine kinase"/>
    <property type="match status" value="1"/>
</dbReference>
<evidence type="ECO:0000259" key="7">
    <source>
        <dbReference type="PROSITE" id="PS50109"/>
    </source>
</evidence>
<dbReference type="InterPro" id="IPR003661">
    <property type="entry name" value="HisK_dim/P_dom"/>
</dbReference>
<dbReference type="Gene3D" id="3.30.565.10">
    <property type="entry name" value="Histidine kinase-like ATPase, C-terminal domain"/>
    <property type="match status" value="1"/>
</dbReference>
<dbReference type="InterPro" id="IPR003594">
    <property type="entry name" value="HATPase_dom"/>
</dbReference>
<protein>
    <recommendedName>
        <fullName evidence="2">histidine kinase</fullName>
        <ecNumber evidence="2">2.7.13.3</ecNumber>
    </recommendedName>
</protein>
<dbReference type="CDD" id="cd00082">
    <property type="entry name" value="HisKA"/>
    <property type="match status" value="1"/>
</dbReference>
<feature type="region of interest" description="Disordered" evidence="5">
    <location>
        <begin position="674"/>
        <end position="693"/>
    </location>
</feature>
<evidence type="ECO:0000256" key="2">
    <source>
        <dbReference type="ARBA" id="ARBA00012438"/>
    </source>
</evidence>
<dbReference type="EC" id="2.7.13.3" evidence="2"/>
<dbReference type="PANTHER" id="PTHR43547">
    <property type="entry name" value="TWO-COMPONENT HISTIDINE KINASE"/>
    <property type="match status" value="1"/>
</dbReference>
<dbReference type="PROSITE" id="PS50109">
    <property type="entry name" value="HIS_KIN"/>
    <property type="match status" value="1"/>
</dbReference>
<dbReference type="RefSeq" id="WP_248479267.1">
    <property type="nucleotide sequence ID" value="NZ_JALPRF010000004.1"/>
</dbReference>
<evidence type="ECO:0000313" key="8">
    <source>
        <dbReference type="EMBL" id="MCK8494697.1"/>
    </source>
</evidence>
<keyword evidence="8" id="KW-0418">Kinase</keyword>
<reference evidence="8 9" key="1">
    <citation type="submission" date="2022-04" db="EMBL/GenBank/DDBJ databases">
        <title>Spirosoma sp. strain RP8 genome sequencing and assembly.</title>
        <authorList>
            <person name="Jung Y."/>
        </authorList>
    </citation>
    <scope>NUCLEOTIDE SEQUENCE [LARGE SCALE GENOMIC DNA]</scope>
    <source>
        <strain evidence="8 9">RP8</strain>
    </source>
</reference>
<name>A0ABT0HRE0_9BACT</name>
<evidence type="ECO:0000256" key="6">
    <source>
        <dbReference type="SAM" id="SignalP"/>
    </source>
</evidence>
<keyword evidence="4" id="KW-0175">Coiled coil</keyword>
<dbReference type="SMART" id="SM00387">
    <property type="entry name" value="HATPase_c"/>
    <property type="match status" value="1"/>
</dbReference>
<dbReference type="InterPro" id="IPR004358">
    <property type="entry name" value="Sig_transdc_His_kin-like_C"/>
</dbReference>
<feature type="signal peptide" evidence="6">
    <location>
        <begin position="1"/>
        <end position="24"/>
    </location>
</feature>
<keyword evidence="3" id="KW-0597">Phosphoprotein</keyword>
<dbReference type="SUPFAM" id="SSF47384">
    <property type="entry name" value="Homodimeric domain of signal transducing histidine kinase"/>
    <property type="match status" value="1"/>
</dbReference>
<comment type="caution">
    <text evidence="8">The sequence shown here is derived from an EMBL/GenBank/DDBJ whole genome shotgun (WGS) entry which is preliminary data.</text>
</comment>
<dbReference type="SUPFAM" id="SSF48452">
    <property type="entry name" value="TPR-like"/>
    <property type="match status" value="2"/>
</dbReference>
<feature type="coiled-coil region" evidence="4">
    <location>
        <begin position="379"/>
        <end position="413"/>
    </location>
</feature>
<dbReference type="PRINTS" id="PR00344">
    <property type="entry name" value="BCTRLSENSOR"/>
</dbReference>
<keyword evidence="9" id="KW-1185">Reference proteome</keyword>
<dbReference type="Proteomes" id="UP001202180">
    <property type="component" value="Unassembled WGS sequence"/>
</dbReference>
<evidence type="ECO:0000256" key="1">
    <source>
        <dbReference type="ARBA" id="ARBA00000085"/>
    </source>
</evidence>
<dbReference type="Gene3D" id="1.10.287.130">
    <property type="match status" value="1"/>
</dbReference>